<dbReference type="PANTHER" id="PTHR30026">
    <property type="entry name" value="OUTER MEMBRANE PROTEIN TOLC"/>
    <property type="match status" value="1"/>
</dbReference>
<evidence type="ECO:0000256" key="3">
    <source>
        <dbReference type="ARBA" id="ARBA00022448"/>
    </source>
</evidence>
<proteinExistence type="inferred from homology"/>
<evidence type="ECO:0000313" key="9">
    <source>
        <dbReference type="EMBL" id="SIQ91413.1"/>
    </source>
</evidence>
<evidence type="ECO:0000256" key="2">
    <source>
        <dbReference type="ARBA" id="ARBA00007613"/>
    </source>
</evidence>
<feature type="coiled-coil region" evidence="8">
    <location>
        <begin position="148"/>
        <end position="175"/>
    </location>
</feature>
<dbReference type="Pfam" id="PF02321">
    <property type="entry name" value="OEP"/>
    <property type="match status" value="1"/>
</dbReference>
<keyword evidence="4" id="KW-1134">Transmembrane beta strand</keyword>
<comment type="similarity">
    <text evidence="2">Belongs to the outer membrane factor (OMF) (TC 1.B.17) family.</text>
</comment>
<keyword evidence="7" id="KW-0998">Cell outer membrane</keyword>
<dbReference type="GO" id="GO:0015288">
    <property type="term" value="F:porin activity"/>
    <property type="evidence" value="ECO:0007669"/>
    <property type="project" value="TreeGrafter"/>
</dbReference>
<keyword evidence="3" id="KW-0813">Transport</keyword>
<evidence type="ECO:0000313" key="10">
    <source>
        <dbReference type="Proteomes" id="UP000186400"/>
    </source>
</evidence>
<accession>A0A1N6WMV2</accession>
<keyword evidence="6" id="KW-0472">Membrane</keyword>
<dbReference type="OrthoDB" id="9979294at2"/>
<dbReference type="EMBL" id="FTMS01000018">
    <property type="protein sequence ID" value="SIQ91413.1"/>
    <property type="molecule type" value="Genomic_DNA"/>
</dbReference>
<dbReference type="AlphaFoldDB" id="A0A1N6WMV2"/>
<dbReference type="GO" id="GO:0009279">
    <property type="term" value="C:cell outer membrane"/>
    <property type="evidence" value="ECO:0007669"/>
    <property type="project" value="UniProtKB-SubCell"/>
</dbReference>
<keyword evidence="10" id="KW-1185">Reference proteome</keyword>
<evidence type="ECO:0000256" key="1">
    <source>
        <dbReference type="ARBA" id="ARBA00004442"/>
    </source>
</evidence>
<evidence type="ECO:0000256" key="7">
    <source>
        <dbReference type="ARBA" id="ARBA00023237"/>
    </source>
</evidence>
<dbReference type="SUPFAM" id="SSF56954">
    <property type="entry name" value="Outer membrane efflux proteins (OEP)"/>
    <property type="match status" value="1"/>
</dbReference>
<sequence>MMRWRHTSRGLPICIIAILGIAPILGAEEVSRTLSCVLSESLASPKTAQAEVEYARAILSARRAQELPDISVTLSPLAKIQGDDDTRDPQKARITSSMSVSLPFSMTPEQNLRAEAASDRVSLERLRLEESRQEELLRLINLYHGAYLAQQEIQVASMERELARIRLDIEQSRFERGEIRFIDFERVSTSYVEAQASFIKAEGMHHDRVRALAAASGIRAEDLLLLQPPPLVHPENTGVIDTLAGDNPGRVDTGAVSWRIASQRAELQAIEREVHHLPSLARFAQARIGFDYQDHSASISLNPVSRILSLGYTPAGITLVDDGPSRGGGSSSGGDSSDFDWNLNLSVSFSVSLPRISSYDREIAELSAESARLRLLELELEALDRERESVNDLRQALDDQKNSEIALARAKLNHEIVEVQAEAGRSIAADVMAAGVALERATLNLQRAQLQTDRILLSLVPSLGTHLHNTLEGRIEG</sequence>
<protein>
    <submittedName>
        <fullName evidence="9">Outer membrane protein TolC</fullName>
    </submittedName>
</protein>
<organism evidence="9 10">
    <name type="scientific">Alkalispirochaeta americana</name>
    <dbReference type="NCBI Taxonomy" id="159291"/>
    <lineage>
        <taxon>Bacteria</taxon>
        <taxon>Pseudomonadati</taxon>
        <taxon>Spirochaetota</taxon>
        <taxon>Spirochaetia</taxon>
        <taxon>Spirochaetales</taxon>
        <taxon>Spirochaetaceae</taxon>
        <taxon>Alkalispirochaeta</taxon>
    </lineage>
</organism>
<dbReference type="RefSeq" id="WP_076489676.1">
    <property type="nucleotide sequence ID" value="NZ_FTMS01000018.1"/>
</dbReference>
<evidence type="ECO:0000256" key="6">
    <source>
        <dbReference type="ARBA" id="ARBA00023136"/>
    </source>
</evidence>
<dbReference type="Gene3D" id="1.20.1600.10">
    <property type="entry name" value="Outer membrane efflux proteins (OEP)"/>
    <property type="match status" value="1"/>
</dbReference>
<keyword evidence="5" id="KW-0812">Transmembrane</keyword>
<dbReference type="GO" id="GO:0015562">
    <property type="term" value="F:efflux transmembrane transporter activity"/>
    <property type="evidence" value="ECO:0007669"/>
    <property type="project" value="InterPro"/>
</dbReference>
<dbReference type="PANTHER" id="PTHR30026:SF20">
    <property type="entry name" value="OUTER MEMBRANE PROTEIN TOLC"/>
    <property type="match status" value="1"/>
</dbReference>
<evidence type="ECO:0000256" key="5">
    <source>
        <dbReference type="ARBA" id="ARBA00022692"/>
    </source>
</evidence>
<evidence type="ECO:0000256" key="4">
    <source>
        <dbReference type="ARBA" id="ARBA00022452"/>
    </source>
</evidence>
<gene>
    <name evidence="9" type="ORF">SAMN05920897_11813</name>
</gene>
<keyword evidence="8" id="KW-0175">Coiled coil</keyword>
<feature type="coiled-coil region" evidence="8">
    <location>
        <begin position="361"/>
        <end position="403"/>
    </location>
</feature>
<dbReference type="InterPro" id="IPR051906">
    <property type="entry name" value="TolC-like"/>
</dbReference>
<name>A0A1N6WMV2_9SPIO</name>
<evidence type="ECO:0000256" key="8">
    <source>
        <dbReference type="SAM" id="Coils"/>
    </source>
</evidence>
<comment type="subcellular location">
    <subcellularLocation>
        <location evidence="1">Cell outer membrane</location>
    </subcellularLocation>
</comment>
<dbReference type="STRING" id="159291.SAMN05920897_11813"/>
<dbReference type="InterPro" id="IPR003423">
    <property type="entry name" value="OMP_efflux"/>
</dbReference>
<dbReference type="Proteomes" id="UP000186400">
    <property type="component" value="Unassembled WGS sequence"/>
</dbReference>
<dbReference type="GO" id="GO:1990281">
    <property type="term" value="C:efflux pump complex"/>
    <property type="evidence" value="ECO:0007669"/>
    <property type="project" value="TreeGrafter"/>
</dbReference>
<reference evidence="9 10" key="1">
    <citation type="submission" date="2017-01" db="EMBL/GenBank/DDBJ databases">
        <authorList>
            <person name="Mah S.A."/>
            <person name="Swanson W.J."/>
            <person name="Moy G.W."/>
            <person name="Vacquier V.D."/>
        </authorList>
    </citation>
    <scope>NUCLEOTIDE SEQUENCE [LARGE SCALE GENOMIC DNA]</scope>
    <source>
        <strain evidence="9 10">ASpG1</strain>
    </source>
</reference>